<proteinExistence type="predicted"/>
<evidence type="ECO:0000313" key="1">
    <source>
        <dbReference type="EMBL" id="OGC55730.1"/>
    </source>
</evidence>
<protein>
    <submittedName>
        <fullName evidence="1">Uncharacterized protein</fullName>
    </submittedName>
</protein>
<dbReference type="Proteomes" id="UP000176504">
    <property type="component" value="Unassembled WGS sequence"/>
</dbReference>
<gene>
    <name evidence="1" type="ORF">A3A78_01685</name>
</gene>
<accession>A0A1F4VFK6</accession>
<evidence type="ECO:0000313" key="2">
    <source>
        <dbReference type="Proteomes" id="UP000176504"/>
    </source>
</evidence>
<comment type="caution">
    <text evidence="1">The sequence shown here is derived from an EMBL/GenBank/DDBJ whole genome shotgun (WGS) entry which is preliminary data.</text>
</comment>
<organism evidence="1 2">
    <name type="scientific">candidate division WWE3 bacterium RIFCSPLOWO2_01_FULL_41_18</name>
    <dbReference type="NCBI Taxonomy" id="1802625"/>
    <lineage>
        <taxon>Bacteria</taxon>
        <taxon>Katanobacteria</taxon>
    </lineage>
</organism>
<sequence length="98" mass="11438">MPFTKNFQRICVPREGFETKALWEELRCVIAKKGFEVVNDPHGAIMTIVEDDHHKAPFLKAFRERLMTPDELITFLSELEADSEYKDLLRSLQEGKNK</sequence>
<reference evidence="1 2" key="1">
    <citation type="journal article" date="2016" name="Nat. Commun.">
        <title>Thousands of microbial genomes shed light on interconnected biogeochemical processes in an aquifer system.</title>
        <authorList>
            <person name="Anantharaman K."/>
            <person name="Brown C.T."/>
            <person name="Hug L.A."/>
            <person name="Sharon I."/>
            <person name="Castelle C.J."/>
            <person name="Probst A.J."/>
            <person name="Thomas B.C."/>
            <person name="Singh A."/>
            <person name="Wilkins M.J."/>
            <person name="Karaoz U."/>
            <person name="Brodie E.L."/>
            <person name="Williams K.H."/>
            <person name="Hubbard S.S."/>
            <person name="Banfield J.F."/>
        </authorList>
    </citation>
    <scope>NUCLEOTIDE SEQUENCE [LARGE SCALE GENOMIC DNA]</scope>
</reference>
<dbReference type="EMBL" id="MEVI01000001">
    <property type="protein sequence ID" value="OGC55730.1"/>
    <property type="molecule type" value="Genomic_DNA"/>
</dbReference>
<name>A0A1F4VFK6_UNCKA</name>
<dbReference type="AlphaFoldDB" id="A0A1F4VFK6"/>